<dbReference type="Gene3D" id="3.10.20.600">
    <property type="match status" value="1"/>
</dbReference>
<feature type="domain" description="Polysaccharide export protein N-terminal" evidence="16">
    <location>
        <begin position="173"/>
        <end position="246"/>
    </location>
</feature>
<dbReference type="InterPro" id="IPR054765">
    <property type="entry name" value="SLBB_dom"/>
</dbReference>
<keyword evidence="14" id="KW-0449">Lipoprotein</keyword>
<keyword evidence="10" id="KW-0626">Porin</keyword>
<name>A0ABY6DJH8_9NEIS</name>
<evidence type="ECO:0000256" key="1">
    <source>
        <dbReference type="ARBA" id="ARBA00004571"/>
    </source>
</evidence>
<evidence type="ECO:0000259" key="18">
    <source>
        <dbReference type="Pfam" id="PF22461"/>
    </source>
</evidence>
<feature type="domain" description="Soluble ligand binding" evidence="17">
    <location>
        <begin position="704"/>
        <end position="743"/>
    </location>
</feature>
<evidence type="ECO:0000256" key="5">
    <source>
        <dbReference type="ARBA" id="ARBA00022597"/>
    </source>
</evidence>
<feature type="domain" description="Soluble ligand binding" evidence="17">
    <location>
        <begin position="337"/>
        <end position="383"/>
    </location>
</feature>
<dbReference type="Proteomes" id="UP001061302">
    <property type="component" value="Chromosome"/>
</dbReference>
<keyword evidence="8" id="KW-0625">Polysaccharide transport</keyword>
<evidence type="ECO:0000256" key="4">
    <source>
        <dbReference type="ARBA" id="ARBA00022452"/>
    </source>
</evidence>
<dbReference type="Pfam" id="PF02563">
    <property type="entry name" value="Poly_export"/>
    <property type="match status" value="1"/>
</dbReference>
<evidence type="ECO:0000256" key="12">
    <source>
        <dbReference type="ARBA" id="ARBA00023139"/>
    </source>
</evidence>
<keyword evidence="4" id="KW-1134">Transmembrane beta strand</keyword>
<gene>
    <name evidence="19" type="ORF">N8I74_14340</name>
</gene>
<comment type="similarity">
    <text evidence="2">Belongs to the BexD/CtrA/VexA family.</text>
</comment>
<dbReference type="EMBL" id="CP106753">
    <property type="protein sequence ID" value="UXY14487.1"/>
    <property type="molecule type" value="Genomic_DNA"/>
</dbReference>
<evidence type="ECO:0000256" key="15">
    <source>
        <dbReference type="SAM" id="SignalP"/>
    </source>
</evidence>
<sequence length="801" mass="85666">MKILNIVTAGFFLLMLQAGVAAAPTPCLSGTGDCPVVPAGQMEGAFPAQGAYAIPNLQQPLPWPPDATGVSRSHGAGLMRHDAEETPLSCDELNPTPVTPVPGGKVDTRWHGRTGMIQPGLADPQLLPKTPPVPRLTSFQRYLCQTTNKPLPVFGIAALRASGSRVPLEGGQVAPDYRLGVGDTFSLRIWGQLDADLALTVDRAGAVFIPRVGTVRVVGVSFGELKPYLQKEIGRVFRNFELAVTMGQLKSVQVFLAGQVKAPGSYALPALSTIVNALGAAGGIADTGSLRRITVKRGGRTVHTFDLYPLLLAGDKSGDWLLQPGDVVHVAAVGPQVAIYGGVKVPAIYELSDGESLAQLLDWAGGLDGSGLDGQLTVERVDRQKKRVVEQTTIEAAPGFKLAAGDVVQVYQLSQQVENLVILKGHVAQSLRMPWWEGMRVSDLIPSRQLVVDPQFWLGKRERTQEAGAGEDLTANQLLSKFSDPNNEVNWDYATIERVDSEYRSRLIPFNLAQALAGEPAQDVLLQPGDVVHIFSKAEIRVAGSSQTRYIRLEGEIAAPGVYEVEPGTTLRQLLERVGGLTGAAYLYGAEFTRESVKLEQRKQMDQLATFLEEAAQAQAVDTAQNALNAQDVPAAQVAAQQQIAAAKRIRETPTTGRIVLGLRAGARMVGDIPNVLLENGDRFYVPAIPGTVSVLGSVFSKNTAYLFDGKRELGEYIALAGGPTRTADESSLFVIRADGSVISNQQSTFGRVASLTALPGDTVVVPEKVDRKSFVRSLLDWTQILANFGTGAAAIKVLGD</sequence>
<reference evidence="19" key="1">
    <citation type="submission" date="2022-10" db="EMBL/GenBank/DDBJ databases">
        <title>Chitiniphilus purpureus sp. nov., a novel chitin-degrading bacterium isolated from crawfish pond sediment.</title>
        <authorList>
            <person name="Li K."/>
        </authorList>
    </citation>
    <scope>NUCLEOTIDE SEQUENCE</scope>
    <source>
        <strain evidence="19">CD1</strain>
    </source>
</reference>
<comment type="subcellular location">
    <subcellularLocation>
        <location evidence="1">Cell outer membrane</location>
        <topology evidence="1">Multi-pass membrane protein</topology>
    </subcellularLocation>
</comment>
<keyword evidence="6" id="KW-0812">Transmembrane</keyword>
<evidence type="ECO:0000256" key="11">
    <source>
        <dbReference type="ARBA" id="ARBA00023136"/>
    </source>
</evidence>
<feature type="signal peptide" evidence="15">
    <location>
        <begin position="1"/>
        <end position="23"/>
    </location>
</feature>
<dbReference type="Pfam" id="PF22461">
    <property type="entry name" value="SLBB_2"/>
    <property type="match status" value="1"/>
</dbReference>
<dbReference type="SUPFAM" id="SSF142984">
    <property type="entry name" value="Nqo1 middle domain-like"/>
    <property type="match status" value="1"/>
</dbReference>
<dbReference type="RefSeq" id="WP_263123787.1">
    <property type="nucleotide sequence ID" value="NZ_CP106753.1"/>
</dbReference>
<dbReference type="Pfam" id="PF10531">
    <property type="entry name" value="SLBB"/>
    <property type="match status" value="3"/>
</dbReference>
<feature type="domain" description="Soluble ligand binding" evidence="17">
    <location>
        <begin position="551"/>
        <end position="586"/>
    </location>
</feature>
<dbReference type="Gene3D" id="3.10.560.10">
    <property type="entry name" value="Outer membrane lipoprotein wza domain like"/>
    <property type="match status" value="3"/>
</dbReference>
<keyword evidence="9" id="KW-0406">Ion transport</keyword>
<keyword evidence="3" id="KW-0813">Transport</keyword>
<keyword evidence="12" id="KW-0564">Palmitate</keyword>
<keyword evidence="7 15" id="KW-0732">Signal</keyword>
<accession>A0ABY6DJH8</accession>
<evidence type="ECO:0000259" key="17">
    <source>
        <dbReference type="Pfam" id="PF10531"/>
    </source>
</evidence>
<keyword evidence="5" id="KW-0762">Sugar transport</keyword>
<dbReference type="PANTHER" id="PTHR33619">
    <property type="entry name" value="POLYSACCHARIDE EXPORT PROTEIN GFCE-RELATED"/>
    <property type="match status" value="1"/>
</dbReference>
<evidence type="ECO:0000256" key="3">
    <source>
        <dbReference type="ARBA" id="ARBA00022448"/>
    </source>
</evidence>
<keyword evidence="11" id="KW-0472">Membrane</keyword>
<evidence type="ECO:0000259" key="16">
    <source>
        <dbReference type="Pfam" id="PF02563"/>
    </source>
</evidence>
<evidence type="ECO:0000256" key="13">
    <source>
        <dbReference type="ARBA" id="ARBA00023237"/>
    </source>
</evidence>
<proteinExistence type="inferred from homology"/>
<evidence type="ECO:0000313" key="20">
    <source>
        <dbReference type="Proteomes" id="UP001061302"/>
    </source>
</evidence>
<evidence type="ECO:0000256" key="7">
    <source>
        <dbReference type="ARBA" id="ARBA00022729"/>
    </source>
</evidence>
<evidence type="ECO:0000256" key="9">
    <source>
        <dbReference type="ARBA" id="ARBA00023065"/>
    </source>
</evidence>
<organism evidence="19 20">
    <name type="scientific">Chitiniphilus purpureus</name>
    <dbReference type="NCBI Taxonomy" id="2981137"/>
    <lineage>
        <taxon>Bacteria</taxon>
        <taxon>Pseudomonadati</taxon>
        <taxon>Pseudomonadota</taxon>
        <taxon>Betaproteobacteria</taxon>
        <taxon>Neisseriales</taxon>
        <taxon>Chitinibacteraceae</taxon>
        <taxon>Chitiniphilus</taxon>
    </lineage>
</organism>
<dbReference type="InterPro" id="IPR003715">
    <property type="entry name" value="Poly_export_N"/>
</dbReference>
<evidence type="ECO:0000256" key="2">
    <source>
        <dbReference type="ARBA" id="ARBA00009450"/>
    </source>
</evidence>
<keyword evidence="13" id="KW-0998">Cell outer membrane</keyword>
<keyword evidence="20" id="KW-1185">Reference proteome</keyword>
<dbReference type="InterPro" id="IPR019554">
    <property type="entry name" value="Soluble_ligand-bd"/>
</dbReference>
<feature type="domain" description="SLBB" evidence="18">
    <location>
        <begin position="253"/>
        <end position="330"/>
    </location>
</feature>
<evidence type="ECO:0000256" key="6">
    <source>
        <dbReference type="ARBA" id="ARBA00022692"/>
    </source>
</evidence>
<dbReference type="PANTHER" id="PTHR33619:SF3">
    <property type="entry name" value="POLYSACCHARIDE EXPORT PROTEIN GFCE-RELATED"/>
    <property type="match status" value="1"/>
</dbReference>
<feature type="chain" id="PRO_5046407912" evidence="15">
    <location>
        <begin position="24"/>
        <end position="801"/>
    </location>
</feature>
<protein>
    <submittedName>
        <fullName evidence="19">SLBB domain-containing protein</fullName>
    </submittedName>
</protein>
<evidence type="ECO:0000256" key="8">
    <source>
        <dbReference type="ARBA" id="ARBA00023047"/>
    </source>
</evidence>
<dbReference type="InterPro" id="IPR049712">
    <property type="entry name" value="Poly_export"/>
</dbReference>
<evidence type="ECO:0000313" key="19">
    <source>
        <dbReference type="EMBL" id="UXY14487.1"/>
    </source>
</evidence>
<evidence type="ECO:0000256" key="14">
    <source>
        <dbReference type="ARBA" id="ARBA00023288"/>
    </source>
</evidence>
<evidence type="ECO:0000256" key="10">
    <source>
        <dbReference type="ARBA" id="ARBA00023114"/>
    </source>
</evidence>